<sequence length="300" mass="30957">MDLGELAACVGSLSCVVTQVSAGLTIGLLLFLVASGLTLIFGVLGLVNFAHGTLYMMGAYFALSAYAVTESFVVATVAGALGVAVLGFAMERTLFRRIYGADVLMQLLVCYAVILIMDDVVKIVWGGDFLKMDMPEAFRRPPMLIGGGIVPLFYLVLFIVTLVVAALLALGMSRTRFGRTIRAAAVNPTMVASLGVNTSMVFAVVFAVGAGLAGLAGALSAPIRSVVPGAGVSILIESFIVTVIGGMGSIGGALVAALLIGLTRSFGSIGFPLFTEGLMFVMMAVILLVKPSGLAGKRMS</sequence>
<dbReference type="AlphaFoldDB" id="A0A3A9JLK5"/>
<evidence type="ECO:0000256" key="1">
    <source>
        <dbReference type="ARBA" id="ARBA00004651"/>
    </source>
</evidence>
<evidence type="ECO:0000256" key="2">
    <source>
        <dbReference type="ARBA" id="ARBA00022448"/>
    </source>
</evidence>
<evidence type="ECO:0000256" key="8">
    <source>
        <dbReference type="ARBA" id="ARBA00037998"/>
    </source>
</evidence>
<keyword evidence="5" id="KW-0029">Amino-acid transport</keyword>
<dbReference type="Proteomes" id="UP000278036">
    <property type="component" value="Unassembled WGS sequence"/>
</dbReference>
<feature type="transmembrane region" description="Helical" evidence="9">
    <location>
        <begin position="145"/>
        <end position="170"/>
    </location>
</feature>
<evidence type="ECO:0000256" key="6">
    <source>
        <dbReference type="ARBA" id="ARBA00022989"/>
    </source>
</evidence>
<proteinExistence type="inferred from homology"/>
<keyword evidence="12" id="KW-1185">Reference proteome</keyword>
<name>A0A3A9JLK5_9PROT</name>
<dbReference type="EMBL" id="RFLX01000031">
    <property type="protein sequence ID" value="RMI17364.1"/>
    <property type="molecule type" value="Genomic_DNA"/>
</dbReference>
<evidence type="ECO:0000313" key="13">
    <source>
        <dbReference type="Proteomes" id="UP000278036"/>
    </source>
</evidence>
<keyword evidence="6 9" id="KW-1133">Transmembrane helix</keyword>
<dbReference type="CDD" id="cd06582">
    <property type="entry name" value="TM_PBP1_LivH_like"/>
    <property type="match status" value="1"/>
</dbReference>
<evidence type="ECO:0000313" key="10">
    <source>
        <dbReference type="EMBL" id="RKK04604.1"/>
    </source>
</evidence>
<keyword evidence="2" id="KW-0813">Transport</keyword>
<comment type="subcellular location">
    <subcellularLocation>
        <location evidence="1">Cell membrane</location>
        <topology evidence="1">Multi-pass membrane protein</topology>
    </subcellularLocation>
</comment>
<dbReference type="InterPro" id="IPR001851">
    <property type="entry name" value="ABC_transp_permease"/>
</dbReference>
<feature type="transmembrane region" description="Helical" evidence="9">
    <location>
        <begin position="71"/>
        <end position="91"/>
    </location>
</feature>
<dbReference type="OrthoDB" id="8126477at2"/>
<gene>
    <name evidence="10" type="ORF">D6Z83_08515</name>
    <name evidence="11" type="ORF">EBE87_22955</name>
</gene>
<feature type="transmembrane region" description="Helical" evidence="9">
    <location>
        <begin position="191"/>
        <end position="219"/>
    </location>
</feature>
<evidence type="ECO:0000256" key="4">
    <source>
        <dbReference type="ARBA" id="ARBA00022692"/>
    </source>
</evidence>
<dbReference type="InParanoid" id="A0A3A9JLK5"/>
<keyword evidence="7 9" id="KW-0472">Membrane</keyword>
<protein>
    <submittedName>
        <fullName evidence="10">Branched-chain amino acid ABC transporter permease</fullName>
    </submittedName>
</protein>
<dbReference type="RefSeq" id="WP_120637901.1">
    <property type="nucleotide sequence ID" value="NZ_RAQU01000038.1"/>
</dbReference>
<evidence type="ECO:0000313" key="12">
    <source>
        <dbReference type="Proteomes" id="UP000274097"/>
    </source>
</evidence>
<evidence type="ECO:0000256" key="7">
    <source>
        <dbReference type="ARBA" id="ARBA00023136"/>
    </source>
</evidence>
<dbReference type="GO" id="GO:0006865">
    <property type="term" value="P:amino acid transport"/>
    <property type="evidence" value="ECO:0007669"/>
    <property type="project" value="UniProtKB-KW"/>
</dbReference>
<dbReference type="GO" id="GO:0005886">
    <property type="term" value="C:plasma membrane"/>
    <property type="evidence" value="ECO:0007669"/>
    <property type="project" value="UniProtKB-SubCell"/>
</dbReference>
<feature type="transmembrane region" description="Helical" evidence="9">
    <location>
        <begin position="269"/>
        <end position="289"/>
    </location>
</feature>
<comment type="caution">
    <text evidence="10">The sequence shown here is derived from an EMBL/GenBank/DDBJ whole genome shotgun (WGS) entry which is preliminary data.</text>
</comment>
<organism evidence="10 13">
    <name type="scientific">Teichococcus wenyumeiae</name>
    <dbReference type="NCBI Taxonomy" id="2478470"/>
    <lineage>
        <taxon>Bacteria</taxon>
        <taxon>Pseudomonadati</taxon>
        <taxon>Pseudomonadota</taxon>
        <taxon>Alphaproteobacteria</taxon>
        <taxon>Acetobacterales</taxon>
        <taxon>Roseomonadaceae</taxon>
        <taxon>Roseomonas</taxon>
    </lineage>
</organism>
<dbReference type="PANTHER" id="PTHR11795">
    <property type="entry name" value="BRANCHED-CHAIN AMINO ACID TRANSPORT SYSTEM PERMEASE PROTEIN LIVH"/>
    <property type="match status" value="1"/>
</dbReference>
<reference evidence="10 13" key="1">
    <citation type="submission" date="2018-09" db="EMBL/GenBank/DDBJ databases">
        <title>Roseomonas sp. nov., isolated from feces of Tibetan antelopes in the Qinghai-Tibet plateau, China.</title>
        <authorList>
            <person name="Tian Z."/>
        </authorList>
    </citation>
    <scope>NUCLEOTIDE SEQUENCE [LARGE SCALE GENOMIC DNA]</scope>
    <source>
        <strain evidence="11 12">Z23</strain>
        <strain evidence="10 13">Z24</strain>
    </source>
</reference>
<feature type="transmembrane region" description="Helical" evidence="9">
    <location>
        <begin position="103"/>
        <end position="125"/>
    </location>
</feature>
<evidence type="ECO:0000256" key="5">
    <source>
        <dbReference type="ARBA" id="ARBA00022970"/>
    </source>
</evidence>
<evidence type="ECO:0000256" key="3">
    <source>
        <dbReference type="ARBA" id="ARBA00022475"/>
    </source>
</evidence>
<feature type="transmembrane region" description="Helical" evidence="9">
    <location>
        <begin position="239"/>
        <end position="262"/>
    </location>
</feature>
<dbReference type="GO" id="GO:0022857">
    <property type="term" value="F:transmembrane transporter activity"/>
    <property type="evidence" value="ECO:0007669"/>
    <property type="project" value="InterPro"/>
</dbReference>
<feature type="transmembrane region" description="Helical" evidence="9">
    <location>
        <begin position="28"/>
        <end position="51"/>
    </location>
</feature>
<dbReference type="InterPro" id="IPR052157">
    <property type="entry name" value="BCAA_transport_permease"/>
</dbReference>
<accession>A0A3A9JLK5</accession>
<dbReference type="Proteomes" id="UP000274097">
    <property type="component" value="Unassembled WGS sequence"/>
</dbReference>
<keyword evidence="4 9" id="KW-0812">Transmembrane</keyword>
<keyword evidence="3" id="KW-1003">Cell membrane</keyword>
<evidence type="ECO:0000313" key="11">
    <source>
        <dbReference type="EMBL" id="RMI17364.1"/>
    </source>
</evidence>
<dbReference type="EMBL" id="RAQU01000038">
    <property type="protein sequence ID" value="RKK04604.1"/>
    <property type="molecule type" value="Genomic_DNA"/>
</dbReference>
<comment type="similarity">
    <text evidence="8">Belongs to the binding-protein-dependent transport system permease family. LivHM subfamily.</text>
</comment>
<dbReference type="PANTHER" id="PTHR11795:SF442">
    <property type="entry name" value="ABC TRANSPORTER ATP-BINDING PROTEIN"/>
    <property type="match status" value="1"/>
</dbReference>
<dbReference type="Pfam" id="PF02653">
    <property type="entry name" value="BPD_transp_2"/>
    <property type="match status" value="1"/>
</dbReference>
<evidence type="ECO:0000256" key="9">
    <source>
        <dbReference type="SAM" id="Phobius"/>
    </source>
</evidence>